<dbReference type="PANTHER" id="PTHR43968">
    <property type="match status" value="1"/>
</dbReference>
<evidence type="ECO:0000313" key="3">
    <source>
        <dbReference type="Proteomes" id="UP000190750"/>
    </source>
</evidence>
<feature type="domain" description="GST N-terminal" evidence="1">
    <location>
        <begin position="15"/>
        <end position="94"/>
    </location>
</feature>
<dbReference type="Gene3D" id="3.40.30.10">
    <property type="entry name" value="Glutaredoxin"/>
    <property type="match status" value="1"/>
</dbReference>
<dbReference type="PANTHER" id="PTHR43968:SF14">
    <property type="entry name" value="GLUTATHIONE S-TRANSFERASE"/>
    <property type="match status" value="1"/>
</dbReference>
<dbReference type="PROSITE" id="PS50404">
    <property type="entry name" value="GST_NTER"/>
    <property type="match status" value="1"/>
</dbReference>
<dbReference type="Gene3D" id="1.20.1050.10">
    <property type="match status" value="1"/>
</dbReference>
<dbReference type="AlphaFoldDB" id="A0A1T1AWA1"/>
<name>A0A1T1AWA1_RHOFE</name>
<dbReference type="CDD" id="cd03196">
    <property type="entry name" value="GST_C_5"/>
    <property type="match status" value="1"/>
</dbReference>
<reference evidence="2 3" key="1">
    <citation type="submission" date="2017-01" db="EMBL/GenBank/DDBJ databases">
        <title>Genome sequencing of Rhodoferax fermentans JCM 7819.</title>
        <authorList>
            <person name="Kim Y.J."/>
            <person name="Farh M.E.-A."/>
            <person name="Yang D.-C."/>
        </authorList>
    </citation>
    <scope>NUCLEOTIDE SEQUENCE [LARGE SCALE GENOMIC DNA]</scope>
    <source>
        <strain evidence="2 3">JCM 7819</strain>
    </source>
</reference>
<dbReference type="STRING" id="28066.RF819_18330"/>
<dbReference type="InterPro" id="IPR004045">
    <property type="entry name" value="Glutathione_S-Trfase_N"/>
</dbReference>
<dbReference type="Proteomes" id="UP000190750">
    <property type="component" value="Unassembled WGS sequence"/>
</dbReference>
<organism evidence="2 3">
    <name type="scientific">Rhodoferax fermentans</name>
    <dbReference type="NCBI Taxonomy" id="28066"/>
    <lineage>
        <taxon>Bacteria</taxon>
        <taxon>Pseudomonadati</taxon>
        <taxon>Pseudomonadota</taxon>
        <taxon>Betaproteobacteria</taxon>
        <taxon>Burkholderiales</taxon>
        <taxon>Comamonadaceae</taxon>
        <taxon>Rhodoferax</taxon>
    </lineage>
</organism>
<evidence type="ECO:0000259" key="1">
    <source>
        <dbReference type="PROSITE" id="PS50404"/>
    </source>
</evidence>
<dbReference type="GO" id="GO:0005737">
    <property type="term" value="C:cytoplasm"/>
    <property type="evidence" value="ECO:0007669"/>
    <property type="project" value="TreeGrafter"/>
</dbReference>
<dbReference type="InterPro" id="IPR036249">
    <property type="entry name" value="Thioredoxin-like_sf"/>
</dbReference>
<dbReference type="Pfam" id="PF13417">
    <property type="entry name" value="GST_N_3"/>
    <property type="match status" value="1"/>
</dbReference>
<evidence type="ECO:0000313" key="2">
    <source>
        <dbReference type="EMBL" id="OOV08402.1"/>
    </source>
</evidence>
<comment type="caution">
    <text evidence="2">The sequence shown here is derived from an EMBL/GenBank/DDBJ whole genome shotgun (WGS) entry which is preliminary data.</text>
</comment>
<dbReference type="OrthoDB" id="9813092at2"/>
<dbReference type="EMBL" id="MTJN01000002">
    <property type="protein sequence ID" value="OOV08402.1"/>
    <property type="molecule type" value="Genomic_DNA"/>
</dbReference>
<sequence>MAASGPTAAQPLQPPLPVLYSFRRCPYAMRARLALVASGMVCELREVVLAHKPAALLLASPKGTVPVLVLPNGTVLEQSLDIMLHALHQSDPWQWLPSSVQDLSATLALIAQCDGSFKVHLDRYKYPNRYALPDGLGDRAEGAVFLQKLNDLLATQRFLHGGHFGLADAAIAPFVRQFAHTDVSWFASQPWSALGAWLTAFETSKAYLQVMDKVPTWCEGQSPWRFPAL</sequence>
<gene>
    <name evidence="2" type="ORF">RF819_18330</name>
</gene>
<keyword evidence="3" id="KW-1185">Reference proteome</keyword>
<accession>A0A1T1AWA1</accession>
<proteinExistence type="predicted"/>
<dbReference type="SUPFAM" id="SSF52833">
    <property type="entry name" value="Thioredoxin-like"/>
    <property type="match status" value="1"/>
</dbReference>
<dbReference type="InterPro" id="IPR036282">
    <property type="entry name" value="Glutathione-S-Trfase_C_sf"/>
</dbReference>
<dbReference type="SUPFAM" id="SSF47616">
    <property type="entry name" value="GST C-terminal domain-like"/>
    <property type="match status" value="1"/>
</dbReference>
<dbReference type="RefSeq" id="WP_078366286.1">
    <property type="nucleotide sequence ID" value="NZ_MTJN01000002.1"/>
</dbReference>
<dbReference type="InterPro" id="IPR050983">
    <property type="entry name" value="GST_Omega/HSP26"/>
</dbReference>
<dbReference type="Pfam" id="PF13410">
    <property type="entry name" value="GST_C_2"/>
    <property type="match status" value="1"/>
</dbReference>
<protein>
    <recommendedName>
        <fullName evidence="1">GST N-terminal domain-containing protein</fullName>
    </recommendedName>
</protein>